<reference evidence="1" key="1">
    <citation type="submission" date="2014-09" db="EMBL/GenBank/DDBJ databases">
        <authorList>
            <person name="Magalhaes I.L.F."/>
            <person name="Oliveira U."/>
            <person name="Santos F.R."/>
            <person name="Vidigal T.H.D.A."/>
            <person name="Brescovit A.D."/>
            <person name="Santos A.J."/>
        </authorList>
    </citation>
    <scope>NUCLEOTIDE SEQUENCE</scope>
    <source>
        <tissue evidence="1">Shoot tissue taken approximately 20 cm above the soil surface</tissue>
    </source>
</reference>
<organism evidence="1">
    <name type="scientific">Arundo donax</name>
    <name type="common">Giant reed</name>
    <name type="synonym">Donax arundinaceus</name>
    <dbReference type="NCBI Taxonomy" id="35708"/>
    <lineage>
        <taxon>Eukaryota</taxon>
        <taxon>Viridiplantae</taxon>
        <taxon>Streptophyta</taxon>
        <taxon>Embryophyta</taxon>
        <taxon>Tracheophyta</taxon>
        <taxon>Spermatophyta</taxon>
        <taxon>Magnoliopsida</taxon>
        <taxon>Liliopsida</taxon>
        <taxon>Poales</taxon>
        <taxon>Poaceae</taxon>
        <taxon>PACMAD clade</taxon>
        <taxon>Arundinoideae</taxon>
        <taxon>Arundineae</taxon>
        <taxon>Arundo</taxon>
    </lineage>
</organism>
<protein>
    <submittedName>
        <fullName evidence="1">Uncharacterized protein</fullName>
    </submittedName>
</protein>
<accession>A0A0A9GYY1</accession>
<sequence>MVVDIDLFPIAEIDARICSFIKAHFKQTFKDH</sequence>
<proteinExistence type="predicted"/>
<dbReference type="EMBL" id="GBRH01172083">
    <property type="protein sequence ID" value="JAE25813.1"/>
    <property type="molecule type" value="Transcribed_RNA"/>
</dbReference>
<evidence type="ECO:0000313" key="1">
    <source>
        <dbReference type="EMBL" id="JAE25813.1"/>
    </source>
</evidence>
<dbReference type="AlphaFoldDB" id="A0A0A9GYY1"/>
<reference evidence="1" key="2">
    <citation type="journal article" date="2015" name="Data Brief">
        <title>Shoot transcriptome of the giant reed, Arundo donax.</title>
        <authorList>
            <person name="Barrero R.A."/>
            <person name="Guerrero F.D."/>
            <person name="Moolhuijzen P."/>
            <person name="Goolsby J.A."/>
            <person name="Tidwell J."/>
            <person name="Bellgard S.E."/>
            <person name="Bellgard M.I."/>
        </authorList>
    </citation>
    <scope>NUCLEOTIDE SEQUENCE</scope>
    <source>
        <tissue evidence="1">Shoot tissue taken approximately 20 cm above the soil surface</tissue>
    </source>
</reference>
<name>A0A0A9GYY1_ARUDO</name>